<name>A0A5C4L623_9HYPH</name>
<dbReference type="Gene3D" id="1.10.10.10">
    <property type="entry name" value="Winged helix-like DNA-binding domain superfamily/Winged helix DNA-binding domain"/>
    <property type="match status" value="1"/>
</dbReference>
<proteinExistence type="predicted"/>
<evidence type="ECO:0000313" key="3">
    <source>
        <dbReference type="Proteomes" id="UP000305267"/>
    </source>
</evidence>
<keyword evidence="3" id="KW-1185">Reference proteome</keyword>
<feature type="domain" description="HTH lysR-type" evidence="1">
    <location>
        <begin position="21"/>
        <end position="81"/>
    </location>
</feature>
<sequence length="113" mass="11886">MVSLSIRIDLAPEIRVGPGKIRLLEAIAEHGSISAAGRVLGMSYRRAWVLVDELNRSFAEPVVEGQVGGRSGGGAHVTPFGARLIACYRAIERDATAAADQHLAGLERAVAAP</sequence>
<comment type="caution">
    <text evidence="2">The sequence shown here is derived from an EMBL/GenBank/DDBJ whole genome shotgun (WGS) entry which is preliminary data.</text>
</comment>
<organism evidence="2 3">
    <name type="scientific">Methylobacterium terricola</name>
    <dbReference type="NCBI Taxonomy" id="2583531"/>
    <lineage>
        <taxon>Bacteria</taxon>
        <taxon>Pseudomonadati</taxon>
        <taxon>Pseudomonadota</taxon>
        <taxon>Alphaproteobacteria</taxon>
        <taxon>Hyphomicrobiales</taxon>
        <taxon>Methylobacteriaceae</taxon>
        <taxon>Methylobacterium</taxon>
    </lineage>
</organism>
<dbReference type="SUPFAM" id="SSF46785">
    <property type="entry name" value="Winged helix' DNA-binding domain"/>
    <property type="match status" value="1"/>
</dbReference>
<reference evidence="2 3" key="1">
    <citation type="submission" date="2019-06" db="EMBL/GenBank/DDBJ databases">
        <title>Genome of Methylobacterium sp. 17Sr1-39.</title>
        <authorList>
            <person name="Seo T."/>
        </authorList>
    </citation>
    <scope>NUCLEOTIDE SEQUENCE [LARGE SCALE GENOMIC DNA]</scope>
    <source>
        <strain evidence="2 3">17Sr1-39</strain>
    </source>
</reference>
<dbReference type="GO" id="GO:0003700">
    <property type="term" value="F:DNA-binding transcription factor activity"/>
    <property type="evidence" value="ECO:0007669"/>
    <property type="project" value="InterPro"/>
</dbReference>
<dbReference type="OrthoDB" id="9800709at2"/>
<dbReference type="Proteomes" id="UP000305267">
    <property type="component" value="Unassembled WGS sequence"/>
</dbReference>
<dbReference type="AlphaFoldDB" id="A0A5C4L623"/>
<dbReference type="PANTHER" id="PTHR30432:SF1">
    <property type="entry name" value="DNA-BINDING TRANSCRIPTIONAL DUAL REGULATOR MODE"/>
    <property type="match status" value="1"/>
</dbReference>
<dbReference type="PANTHER" id="PTHR30432">
    <property type="entry name" value="TRANSCRIPTIONAL REGULATOR MODE"/>
    <property type="match status" value="1"/>
</dbReference>
<dbReference type="InterPro" id="IPR000847">
    <property type="entry name" value="LysR_HTH_N"/>
</dbReference>
<evidence type="ECO:0000259" key="1">
    <source>
        <dbReference type="Pfam" id="PF00126"/>
    </source>
</evidence>
<dbReference type="InterPro" id="IPR051815">
    <property type="entry name" value="Molybdate_resp_trans_reg"/>
</dbReference>
<dbReference type="RefSeq" id="WP_139040266.1">
    <property type="nucleotide sequence ID" value="NZ_VDDA01000039.1"/>
</dbReference>
<dbReference type="Pfam" id="PF00126">
    <property type="entry name" value="HTH_1"/>
    <property type="match status" value="1"/>
</dbReference>
<evidence type="ECO:0000313" key="2">
    <source>
        <dbReference type="EMBL" id="TNC07197.1"/>
    </source>
</evidence>
<accession>A0A5C4L623</accession>
<gene>
    <name evidence="2" type="ORF">FF100_33050</name>
</gene>
<dbReference type="EMBL" id="VDDA01000039">
    <property type="protein sequence ID" value="TNC07197.1"/>
    <property type="molecule type" value="Genomic_DNA"/>
</dbReference>
<dbReference type="InterPro" id="IPR036390">
    <property type="entry name" value="WH_DNA-bd_sf"/>
</dbReference>
<dbReference type="InterPro" id="IPR036388">
    <property type="entry name" value="WH-like_DNA-bd_sf"/>
</dbReference>
<protein>
    <submittedName>
        <fullName evidence="2">LysR family transcriptional regulator</fullName>
    </submittedName>
</protein>